<keyword evidence="1" id="KW-0472">Membrane</keyword>
<comment type="caution">
    <text evidence="2">The sequence shown here is derived from an EMBL/GenBank/DDBJ whole genome shotgun (WGS) entry which is preliminary data.</text>
</comment>
<organism evidence="2 3">
    <name type="scientific">Glycomyces terrestris</name>
    <dbReference type="NCBI Taxonomy" id="2493553"/>
    <lineage>
        <taxon>Bacteria</taxon>
        <taxon>Bacillati</taxon>
        <taxon>Actinomycetota</taxon>
        <taxon>Actinomycetes</taxon>
        <taxon>Glycomycetales</taxon>
        <taxon>Glycomycetaceae</taxon>
        <taxon>Glycomyces</taxon>
    </lineage>
</organism>
<dbReference type="Proteomes" id="UP000277256">
    <property type="component" value="Unassembled WGS sequence"/>
</dbReference>
<sequence>MRGSRVTVAAMAAKQVERFGNGVPYVPAGGWAKCLAWLIDAAVFVLGLLAGAAALAAVDASRGLDGAVIALAMIAWWLVLPLLYGLCLRNGRALGALWTGTRLVRVSDGGRIGAKGPWAMFVRLILLPAAIIGALTGGGLSDGTLQRTSIDIARTRRLHAQGHPLPPR</sequence>
<feature type="transmembrane region" description="Helical" evidence="1">
    <location>
        <begin position="64"/>
        <end position="84"/>
    </location>
</feature>
<name>A0A426V0Q7_9ACTN</name>
<proteinExistence type="predicted"/>
<dbReference type="OrthoDB" id="4951023at2"/>
<feature type="transmembrane region" description="Helical" evidence="1">
    <location>
        <begin position="118"/>
        <end position="140"/>
    </location>
</feature>
<dbReference type="EMBL" id="RSEB01000002">
    <property type="protein sequence ID" value="RRS00440.1"/>
    <property type="molecule type" value="Genomic_DNA"/>
</dbReference>
<evidence type="ECO:0000313" key="2">
    <source>
        <dbReference type="EMBL" id="RRS00440.1"/>
    </source>
</evidence>
<keyword evidence="3" id="KW-1185">Reference proteome</keyword>
<feature type="transmembrane region" description="Helical" evidence="1">
    <location>
        <begin position="35"/>
        <end position="57"/>
    </location>
</feature>
<evidence type="ECO:0000256" key="1">
    <source>
        <dbReference type="SAM" id="Phobius"/>
    </source>
</evidence>
<evidence type="ECO:0000313" key="3">
    <source>
        <dbReference type="Proteomes" id="UP000277256"/>
    </source>
</evidence>
<dbReference type="AlphaFoldDB" id="A0A426V0Q7"/>
<accession>A0A426V0Q7</accession>
<keyword evidence="1" id="KW-0812">Transmembrane</keyword>
<keyword evidence="1" id="KW-1133">Transmembrane helix</keyword>
<protein>
    <submittedName>
        <fullName evidence="2">Uncharacterized protein</fullName>
    </submittedName>
</protein>
<gene>
    <name evidence="2" type="ORF">EIW28_07695</name>
</gene>
<reference evidence="2 3" key="1">
    <citation type="submission" date="2018-12" db="EMBL/GenBank/DDBJ databases">
        <title>Glycomyces sp. YIM 121974 draft genome.</title>
        <authorList>
            <person name="Li Q."/>
        </authorList>
    </citation>
    <scope>NUCLEOTIDE SEQUENCE [LARGE SCALE GENOMIC DNA]</scope>
    <source>
        <strain evidence="2 3">YIM 121974</strain>
    </source>
</reference>